<keyword evidence="2" id="KW-1185">Reference proteome</keyword>
<dbReference type="Proteomes" id="UP000824120">
    <property type="component" value="Chromosome 11"/>
</dbReference>
<accession>A0A9J5WID7</accession>
<comment type="caution">
    <text evidence="1">The sequence shown here is derived from an EMBL/GenBank/DDBJ whole genome shotgun (WGS) entry which is preliminary data.</text>
</comment>
<evidence type="ECO:0000313" key="1">
    <source>
        <dbReference type="EMBL" id="KAG5575197.1"/>
    </source>
</evidence>
<protein>
    <submittedName>
        <fullName evidence="1">Uncharacterized protein</fullName>
    </submittedName>
</protein>
<evidence type="ECO:0000313" key="2">
    <source>
        <dbReference type="Proteomes" id="UP000824120"/>
    </source>
</evidence>
<organism evidence="1 2">
    <name type="scientific">Solanum commersonii</name>
    <name type="common">Commerson's wild potato</name>
    <name type="synonym">Commerson's nightshade</name>
    <dbReference type="NCBI Taxonomy" id="4109"/>
    <lineage>
        <taxon>Eukaryota</taxon>
        <taxon>Viridiplantae</taxon>
        <taxon>Streptophyta</taxon>
        <taxon>Embryophyta</taxon>
        <taxon>Tracheophyta</taxon>
        <taxon>Spermatophyta</taxon>
        <taxon>Magnoliopsida</taxon>
        <taxon>eudicotyledons</taxon>
        <taxon>Gunneridae</taxon>
        <taxon>Pentapetalae</taxon>
        <taxon>asterids</taxon>
        <taxon>lamiids</taxon>
        <taxon>Solanales</taxon>
        <taxon>Solanaceae</taxon>
        <taxon>Solanoideae</taxon>
        <taxon>Solaneae</taxon>
        <taxon>Solanum</taxon>
    </lineage>
</organism>
<sequence>MKSPYNFISWFLENMISSLMIWNHEMESTSDFIHSLTAKAGKRIGFWPVRSGSDPVPVPVSPVPVEPVRNRSNRYRNRNPDFYPVDPVRAVGPF</sequence>
<name>A0A9J5WID7_SOLCO</name>
<reference evidence="1 2" key="1">
    <citation type="submission" date="2020-09" db="EMBL/GenBank/DDBJ databases">
        <title>De no assembly of potato wild relative species, Solanum commersonii.</title>
        <authorList>
            <person name="Cho K."/>
        </authorList>
    </citation>
    <scope>NUCLEOTIDE SEQUENCE [LARGE SCALE GENOMIC DNA]</scope>
    <source>
        <strain evidence="1">LZ3.2</strain>
        <tissue evidence="1">Leaf</tissue>
    </source>
</reference>
<gene>
    <name evidence="1" type="ORF">H5410_055331</name>
</gene>
<proteinExistence type="predicted"/>
<dbReference type="EMBL" id="JACXVP010000011">
    <property type="protein sequence ID" value="KAG5575197.1"/>
    <property type="molecule type" value="Genomic_DNA"/>
</dbReference>
<dbReference type="AlphaFoldDB" id="A0A9J5WID7"/>